<evidence type="ECO:0000313" key="1">
    <source>
        <dbReference type="EMBL" id="KZV80688.1"/>
    </source>
</evidence>
<gene>
    <name evidence="1" type="ORF">EXIGLDRAFT_595556</name>
</gene>
<dbReference type="EMBL" id="KV426458">
    <property type="protein sequence ID" value="KZV80688.1"/>
    <property type="molecule type" value="Genomic_DNA"/>
</dbReference>
<dbReference type="Proteomes" id="UP000077266">
    <property type="component" value="Unassembled WGS sequence"/>
</dbReference>
<dbReference type="AlphaFoldDB" id="A0A165BI13"/>
<accession>A0A165BI13</accession>
<evidence type="ECO:0000313" key="2">
    <source>
        <dbReference type="Proteomes" id="UP000077266"/>
    </source>
</evidence>
<feature type="non-terminal residue" evidence="1">
    <location>
        <position position="189"/>
    </location>
</feature>
<sequence>TAAEAMLNITERWRLDSREYQDALEQIVERDWCKALDRLELLMVQRMFELAKSHTFGTGYKMREAISKGLKSRSQAIRTAVARYNELAVTLTPPAPTVEFATLMEWTELQEFELLRHSRAGDVRERAWAQPANRAMAVKYYKLARAREELLRCRVETRRLVTAMRDEETRYDLAIQRLLASGNMLAYEL</sequence>
<organism evidence="1 2">
    <name type="scientific">Exidia glandulosa HHB12029</name>
    <dbReference type="NCBI Taxonomy" id="1314781"/>
    <lineage>
        <taxon>Eukaryota</taxon>
        <taxon>Fungi</taxon>
        <taxon>Dikarya</taxon>
        <taxon>Basidiomycota</taxon>
        <taxon>Agaricomycotina</taxon>
        <taxon>Agaricomycetes</taxon>
        <taxon>Auriculariales</taxon>
        <taxon>Exidiaceae</taxon>
        <taxon>Exidia</taxon>
    </lineage>
</organism>
<proteinExistence type="predicted"/>
<protein>
    <submittedName>
        <fullName evidence="1">Uncharacterized protein</fullName>
    </submittedName>
</protein>
<feature type="non-terminal residue" evidence="1">
    <location>
        <position position="1"/>
    </location>
</feature>
<reference evidence="1 2" key="1">
    <citation type="journal article" date="2016" name="Mol. Biol. Evol.">
        <title>Comparative Genomics of Early-Diverging Mushroom-Forming Fungi Provides Insights into the Origins of Lignocellulose Decay Capabilities.</title>
        <authorList>
            <person name="Nagy L.G."/>
            <person name="Riley R."/>
            <person name="Tritt A."/>
            <person name="Adam C."/>
            <person name="Daum C."/>
            <person name="Floudas D."/>
            <person name="Sun H."/>
            <person name="Yadav J.S."/>
            <person name="Pangilinan J."/>
            <person name="Larsson K.H."/>
            <person name="Matsuura K."/>
            <person name="Barry K."/>
            <person name="Labutti K."/>
            <person name="Kuo R."/>
            <person name="Ohm R.A."/>
            <person name="Bhattacharya S.S."/>
            <person name="Shirouzu T."/>
            <person name="Yoshinaga Y."/>
            <person name="Martin F.M."/>
            <person name="Grigoriev I.V."/>
            <person name="Hibbett D.S."/>
        </authorList>
    </citation>
    <scope>NUCLEOTIDE SEQUENCE [LARGE SCALE GENOMIC DNA]</scope>
    <source>
        <strain evidence="1 2">HHB12029</strain>
    </source>
</reference>
<dbReference type="STRING" id="1314781.A0A165BI13"/>
<dbReference type="OrthoDB" id="2676448at2759"/>
<dbReference type="InParanoid" id="A0A165BI13"/>
<name>A0A165BI13_EXIGL</name>
<keyword evidence="2" id="KW-1185">Reference proteome</keyword>